<feature type="compositionally biased region" description="Low complexity" evidence="1">
    <location>
        <begin position="34"/>
        <end position="48"/>
    </location>
</feature>
<sequence>MSNTFNDENIDPALRAMDNISVDPAANMLEKLRAGNSSAPPSSPGTPANDDDMDEDQLSGTTPISGFTLGTPSLTPGGPTLVAFGNAVKHQVKLSEKSAVAFDQFLRLRTPEERNIVLFAHVLELLDISRRNERAEQFEISPTLGKKIRTYTLAFFLSPQLSAYRGPKASEHILNAMRDCKISELPPDSDTTSVQSVLSSIGERATHYRNVIKTAVASSLQHGSPLKNIAALTNKLVQGSTLKATSQLYIRLAFIRYIMVEYPWLNEETFWLKVDEVIAQSSKSCETEKELNELYNLFYKEDIMKHGDPATTAHKTSEFSQVDSGWQGVIRKHSVNVLPNPKGSQILLKAYQTWLAAQPTESRKRRRTDDVVDGAAEGI</sequence>
<dbReference type="Proteomes" id="UP000623467">
    <property type="component" value="Unassembled WGS sequence"/>
</dbReference>
<feature type="region of interest" description="Disordered" evidence="1">
    <location>
        <begin position="34"/>
        <end position="72"/>
    </location>
</feature>
<proteinExistence type="predicted"/>
<evidence type="ECO:0000313" key="4">
    <source>
        <dbReference type="Proteomes" id="UP000623467"/>
    </source>
</evidence>
<evidence type="ECO:0000313" key="2">
    <source>
        <dbReference type="EMBL" id="KAF7324337.1"/>
    </source>
</evidence>
<dbReference type="EMBL" id="JACAZH010000118">
    <property type="protein sequence ID" value="KAF7324337.1"/>
    <property type="molecule type" value="Genomic_DNA"/>
</dbReference>
<dbReference type="OrthoDB" id="3050604at2759"/>
<comment type="caution">
    <text evidence="2">The sequence shown here is derived from an EMBL/GenBank/DDBJ whole genome shotgun (WGS) entry which is preliminary data.</text>
</comment>
<reference evidence="2" key="1">
    <citation type="submission" date="2020-05" db="EMBL/GenBank/DDBJ databases">
        <title>Mycena genomes resolve the evolution of fungal bioluminescence.</title>
        <authorList>
            <person name="Tsai I.J."/>
        </authorList>
    </citation>
    <scope>NUCLEOTIDE SEQUENCE</scope>
    <source>
        <strain evidence="2">160909Yilan</strain>
    </source>
</reference>
<name>A0A8H6TWZ9_9AGAR</name>
<accession>A0A8H6TWZ9</accession>
<dbReference type="EMBL" id="JACAZH010000031">
    <property type="protein sequence ID" value="KAF7339455.1"/>
    <property type="molecule type" value="Genomic_DNA"/>
</dbReference>
<evidence type="ECO:0000313" key="3">
    <source>
        <dbReference type="EMBL" id="KAF7339455.1"/>
    </source>
</evidence>
<feature type="compositionally biased region" description="Polar residues" evidence="1">
    <location>
        <begin position="58"/>
        <end position="72"/>
    </location>
</feature>
<protein>
    <submittedName>
        <fullName evidence="2">Uncharacterized protein</fullName>
    </submittedName>
</protein>
<evidence type="ECO:0000256" key="1">
    <source>
        <dbReference type="SAM" id="MobiDB-lite"/>
    </source>
</evidence>
<keyword evidence="4" id="KW-1185">Reference proteome</keyword>
<gene>
    <name evidence="3" type="ORF">MSAN_02159800</name>
    <name evidence="2" type="ORF">MSAN_02524600</name>
</gene>
<organism evidence="2 4">
    <name type="scientific">Mycena sanguinolenta</name>
    <dbReference type="NCBI Taxonomy" id="230812"/>
    <lineage>
        <taxon>Eukaryota</taxon>
        <taxon>Fungi</taxon>
        <taxon>Dikarya</taxon>
        <taxon>Basidiomycota</taxon>
        <taxon>Agaricomycotina</taxon>
        <taxon>Agaricomycetes</taxon>
        <taxon>Agaricomycetidae</taxon>
        <taxon>Agaricales</taxon>
        <taxon>Marasmiineae</taxon>
        <taxon>Mycenaceae</taxon>
        <taxon>Mycena</taxon>
    </lineage>
</organism>
<dbReference type="AlphaFoldDB" id="A0A8H6TWZ9"/>